<proteinExistence type="predicted"/>
<dbReference type="InterPro" id="IPR006944">
    <property type="entry name" value="Phage/GTA_portal"/>
</dbReference>
<dbReference type="RefSeq" id="WP_111715905.1">
    <property type="nucleotide sequence ID" value="NZ_JBHSSR010000004.1"/>
</dbReference>
<organism evidence="2 3">
    <name type="scientific">Macrococcus epidermidis</name>
    <dbReference type="NCBI Taxonomy" id="1902580"/>
    <lineage>
        <taxon>Bacteria</taxon>
        <taxon>Bacillati</taxon>
        <taxon>Bacillota</taxon>
        <taxon>Bacilli</taxon>
        <taxon>Bacillales</taxon>
        <taxon>Staphylococcaceae</taxon>
        <taxon>Macrococcus</taxon>
    </lineage>
</organism>
<dbReference type="InterPro" id="IPR006427">
    <property type="entry name" value="Portal_HK97"/>
</dbReference>
<name>A0A327ZUG9_9STAP</name>
<dbReference type="EMBL" id="PZJH01000002">
    <property type="protein sequence ID" value="RAK45184.1"/>
    <property type="molecule type" value="Genomic_DNA"/>
</dbReference>
<dbReference type="Proteomes" id="UP000249808">
    <property type="component" value="Unassembled WGS sequence"/>
</dbReference>
<protein>
    <submittedName>
        <fullName evidence="2">Phage portal protein</fullName>
    </submittedName>
</protein>
<sequence length="406" mass="46424">MDRIKRIITGPLENTIIQHNNTVVSDFSGWHNKYFWGIEQATLETNETIFASISRLSNSMASLPIKLYKNYEKQDTDTARLLTRSPNVNMTPFELIRRIETIRNEKGNAYVVISRDRLLQPEALYLLNSDNVTPAIDGKSNELYYVVRNGGNKLIFHNAEILHFKHISAMNSEVGISPISVLKNTTEFDNALRKFNLDEMQKMDAFIINYATTVSEEQKRRVIENFKQFFSENGGVLFQEQGVEIEKLDRKYVSEDVVNAENLTRQRVANAFGIPTALLNADVNSMKSVEELNRFYLTHTLLPIIKQYEDEFNKKLLNENQKNEGFYFKFNTKALLRADVATQAEAYFKAGRTGWYTVNEIRGFEDMPPIEGGDVAMVSGDLYPITLSPAERNPAKGGDNNDKKDE</sequence>
<keyword evidence="3" id="KW-1185">Reference proteome</keyword>
<dbReference type="AlphaFoldDB" id="A0A327ZUG9"/>
<comment type="caution">
    <text evidence="2">The sequence shown here is derived from an EMBL/GenBank/DDBJ whole genome shotgun (WGS) entry which is preliminary data.</text>
</comment>
<reference evidence="2 3" key="1">
    <citation type="journal article" date="2018" name="Front. Microbiol.">
        <title>Description and Comparative Genomics of Macrococcus caseolyticus subsp. hominis subsp. nov., Macrococcus goetzii sp. nov., Macrococcus epidermidis sp. nov., and Macrococcus bohemicus sp. nov., Novel Macrococci From Human Clinical Material With Virulence Potential and Suspected Uptake of Foreign DNA by Natural Transformation.</title>
        <authorList>
            <person name="Maslanova I."/>
            <person name="Wertheimer Z."/>
            <person name="Sedlacek I."/>
            <person name="Svec P."/>
            <person name="Indrakova A."/>
            <person name="Kovarovic V."/>
            <person name="Schumann P."/>
            <person name="Sproer C."/>
            <person name="Kralova S."/>
            <person name="Sedo O."/>
            <person name="Kristofova L."/>
            <person name="Vrbovska V."/>
            <person name="Fuzik T."/>
            <person name="Petras P."/>
            <person name="Zdrahal Z."/>
            <person name="Ruzickova V."/>
            <person name="Doskar J."/>
            <person name="Pantucek R."/>
        </authorList>
    </citation>
    <scope>NUCLEOTIDE SEQUENCE [LARGE SCALE GENOMIC DNA]</scope>
    <source>
        <strain evidence="2 3">01/688</strain>
    </source>
</reference>
<feature type="region of interest" description="Disordered" evidence="1">
    <location>
        <begin position="386"/>
        <end position="406"/>
    </location>
</feature>
<evidence type="ECO:0000313" key="3">
    <source>
        <dbReference type="Proteomes" id="UP000249808"/>
    </source>
</evidence>
<dbReference type="Pfam" id="PF04860">
    <property type="entry name" value="Phage_portal"/>
    <property type="match status" value="1"/>
</dbReference>
<dbReference type="NCBIfam" id="TIGR01537">
    <property type="entry name" value="portal_HK97"/>
    <property type="match status" value="1"/>
</dbReference>
<evidence type="ECO:0000256" key="1">
    <source>
        <dbReference type="SAM" id="MobiDB-lite"/>
    </source>
</evidence>
<evidence type="ECO:0000313" key="2">
    <source>
        <dbReference type="EMBL" id="RAK45184.1"/>
    </source>
</evidence>
<gene>
    <name evidence="2" type="ORF">BHU61_06720</name>
</gene>
<accession>A0A327ZUG9</accession>